<dbReference type="InterPro" id="IPR000073">
    <property type="entry name" value="AB_hydrolase_1"/>
</dbReference>
<evidence type="ECO:0000256" key="2">
    <source>
        <dbReference type="ARBA" id="ARBA00022801"/>
    </source>
</evidence>
<dbReference type="SUPFAM" id="SSF53474">
    <property type="entry name" value="alpha/beta-Hydrolases"/>
    <property type="match status" value="1"/>
</dbReference>
<dbReference type="EC" id="3.1.1.47" evidence="1"/>
<dbReference type="Pfam" id="PF12697">
    <property type="entry name" value="Abhydrolase_6"/>
    <property type="match status" value="1"/>
</dbReference>
<dbReference type="PANTHER" id="PTHR10272">
    <property type="entry name" value="PLATELET-ACTIVATING FACTOR ACETYLHYDROLASE"/>
    <property type="match status" value="1"/>
</dbReference>
<dbReference type="EMBL" id="JAGPNK010000009">
    <property type="protein sequence ID" value="KAH7313704.1"/>
    <property type="molecule type" value="Genomic_DNA"/>
</dbReference>
<dbReference type="GO" id="GO:0003847">
    <property type="term" value="F:1-alkyl-2-acetylglycerophosphocholine esterase activity"/>
    <property type="evidence" value="ECO:0007669"/>
    <property type="project" value="UniProtKB-EC"/>
</dbReference>
<dbReference type="PANTHER" id="PTHR10272:SF0">
    <property type="entry name" value="PLATELET-ACTIVATING FACTOR ACETYLHYDROLASE"/>
    <property type="match status" value="1"/>
</dbReference>
<feature type="domain" description="AB hydrolase-1" evidence="5">
    <location>
        <begin position="56"/>
        <end position="244"/>
    </location>
</feature>
<evidence type="ECO:0000313" key="6">
    <source>
        <dbReference type="EMBL" id="KAH7313704.1"/>
    </source>
</evidence>
<evidence type="ECO:0000256" key="3">
    <source>
        <dbReference type="ARBA" id="ARBA00022963"/>
    </source>
</evidence>
<evidence type="ECO:0000313" key="7">
    <source>
        <dbReference type="Proteomes" id="UP000813444"/>
    </source>
</evidence>
<name>A0A8K0SNY8_9HYPO</name>
<protein>
    <recommendedName>
        <fullName evidence="1">1-alkyl-2-acetylglycerophosphocholine esterase</fullName>
        <ecNumber evidence="1">3.1.1.47</ecNumber>
    </recommendedName>
</protein>
<dbReference type="Gene3D" id="3.40.50.1820">
    <property type="entry name" value="alpha/beta hydrolase"/>
    <property type="match status" value="1"/>
</dbReference>
<accession>A0A8K0SNY8</accession>
<keyword evidence="4" id="KW-0443">Lipid metabolism</keyword>
<keyword evidence="7" id="KW-1185">Reference proteome</keyword>
<keyword evidence="3" id="KW-0442">Lipid degradation</keyword>
<proteinExistence type="predicted"/>
<evidence type="ECO:0000256" key="1">
    <source>
        <dbReference type="ARBA" id="ARBA00013201"/>
    </source>
</evidence>
<reference evidence="6" key="1">
    <citation type="journal article" date="2021" name="Nat. Commun.">
        <title>Genetic determinants of endophytism in the Arabidopsis root mycobiome.</title>
        <authorList>
            <person name="Mesny F."/>
            <person name="Miyauchi S."/>
            <person name="Thiergart T."/>
            <person name="Pickel B."/>
            <person name="Atanasova L."/>
            <person name="Karlsson M."/>
            <person name="Huettel B."/>
            <person name="Barry K.W."/>
            <person name="Haridas S."/>
            <person name="Chen C."/>
            <person name="Bauer D."/>
            <person name="Andreopoulos W."/>
            <person name="Pangilinan J."/>
            <person name="LaButti K."/>
            <person name="Riley R."/>
            <person name="Lipzen A."/>
            <person name="Clum A."/>
            <person name="Drula E."/>
            <person name="Henrissat B."/>
            <person name="Kohler A."/>
            <person name="Grigoriev I.V."/>
            <person name="Martin F.M."/>
            <person name="Hacquard S."/>
        </authorList>
    </citation>
    <scope>NUCLEOTIDE SEQUENCE</scope>
    <source>
        <strain evidence="6">MPI-CAGE-CH-0235</strain>
    </source>
</reference>
<dbReference type="OrthoDB" id="2363873at2759"/>
<dbReference type="GO" id="GO:0016042">
    <property type="term" value="P:lipid catabolic process"/>
    <property type="evidence" value="ECO:0007669"/>
    <property type="project" value="UniProtKB-KW"/>
</dbReference>
<dbReference type="Proteomes" id="UP000813444">
    <property type="component" value="Unassembled WGS sequence"/>
</dbReference>
<evidence type="ECO:0000259" key="5">
    <source>
        <dbReference type="Pfam" id="PF12697"/>
    </source>
</evidence>
<sequence length="322" mass="34370">MQFLTHKDIGAAAKLPIGPETPALTYNPVILASPGRAVDIQVKVGAPAAGSDLPIVLLAHGQGRSNWLNSRHGYAPVFDFLTGHGFVVMQPTQLSAVSLGVEHGEGDELSWSDQPRTLRRILDELDAIEEEVPFLKGRMDKSNIAVVGHSFGGWAASQLLGASNTDKRTGATVCNFDERVKAGVILGGLGGAEGLQDGAQAILPFFGPDFSTMTAPALVVCGEDDFNPHFCRTDAGWHAEPYRLAPGPKELVWVKGGKHGFGGISGWDTNEVDDEGPERLFFVLRMVWAYLRSALVRGDGAWGEAVKMLGGAKELGTVESKE</sequence>
<dbReference type="AlphaFoldDB" id="A0A8K0SNY8"/>
<dbReference type="InterPro" id="IPR029058">
    <property type="entry name" value="AB_hydrolase_fold"/>
</dbReference>
<organism evidence="6 7">
    <name type="scientific">Stachybotrys elegans</name>
    <dbReference type="NCBI Taxonomy" id="80388"/>
    <lineage>
        <taxon>Eukaryota</taxon>
        <taxon>Fungi</taxon>
        <taxon>Dikarya</taxon>
        <taxon>Ascomycota</taxon>
        <taxon>Pezizomycotina</taxon>
        <taxon>Sordariomycetes</taxon>
        <taxon>Hypocreomycetidae</taxon>
        <taxon>Hypocreales</taxon>
        <taxon>Stachybotryaceae</taxon>
        <taxon>Stachybotrys</taxon>
    </lineage>
</organism>
<comment type="caution">
    <text evidence="6">The sequence shown here is derived from an EMBL/GenBank/DDBJ whole genome shotgun (WGS) entry which is preliminary data.</text>
</comment>
<keyword evidence="2 6" id="KW-0378">Hydrolase</keyword>
<evidence type="ECO:0000256" key="4">
    <source>
        <dbReference type="ARBA" id="ARBA00023098"/>
    </source>
</evidence>
<gene>
    <name evidence="6" type="ORF">B0I35DRAFT_480373</name>
</gene>